<dbReference type="InterPro" id="IPR020846">
    <property type="entry name" value="MFS_dom"/>
</dbReference>
<evidence type="ECO:0000259" key="8">
    <source>
        <dbReference type="PROSITE" id="PS50850"/>
    </source>
</evidence>
<feature type="transmembrane region" description="Helical" evidence="7">
    <location>
        <begin position="272"/>
        <end position="291"/>
    </location>
</feature>
<dbReference type="PANTHER" id="PTHR23513">
    <property type="entry name" value="INTEGRAL MEMBRANE EFFLUX PROTEIN-RELATED"/>
    <property type="match status" value="1"/>
</dbReference>
<keyword evidence="3" id="KW-1003">Cell membrane</keyword>
<feature type="transmembrane region" description="Helical" evidence="7">
    <location>
        <begin position="324"/>
        <end position="346"/>
    </location>
</feature>
<name>A0ABQ6HRA9_9MICO</name>
<dbReference type="InterPro" id="IPR010290">
    <property type="entry name" value="TM_effector"/>
</dbReference>
<comment type="subcellular location">
    <subcellularLocation>
        <location evidence="1">Cell membrane</location>
        <topology evidence="1">Multi-pass membrane protein</topology>
    </subcellularLocation>
</comment>
<dbReference type="PANTHER" id="PTHR23513:SF11">
    <property type="entry name" value="STAPHYLOFERRIN A TRANSPORTER"/>
    <property type="match status" value="1"/>
</dbReference>
<organism evidence="9 10">
    <name type="scientific">Arsenicicoccus piscis</name>
    <dbReference type="NCBI Taxonomy" id="673954"/>
    <lineage>
        <taxon>Bacteria</taxon>
        <taxon>Bacillati</taxon>
        <taxon>Actinomycetota</taxon>
        <taxon>Actinomycetes</taxon>
        <taxon>Micrococcales</taxon>
        <taxon>Intrasporangiaceae</taxon>
        <taxon>Arsenicicoccus</taxon>
    </lineage>
</organism>
<keyword evidence="6 7" id="KW-0472">Membrane</keyword>
<dbReference type="RefSeq" id="WP_241444030.1">
    <property type="nucleotide sequence ID" value="NZ_BSUJ01000001.1"/>
</dbReference>
<dbReference type="PROSITE" id="PS50850">
    <property type="entry name" value="MFS"/>
    <property type="match status" value="1"/>
</dbReference>
<evidence type="ECO:0000256" key="2">
    <source>
        <dbReference type="ARBA" id="ARBA00022448"/>
    </source>
</evidence>
<feature type="transmembrane region" description="Helical" evidence="7">
    <location>
        <begin position="195"/>
        <end position="215"/>
    </location>
</feature>
<evidence type="ECO:0000256" key="5">
    <source>
        <dbReference type="ARBA" id="ARBA00022989"/>
    </source>
</evidence>
<dbReference type="Proteomes" id="UP001157109">
    <property type="component" value="Unassembled WGS sequence"/>
</dbReference>
<evidence type="ECO:0000256" key="3">
    <source>
        <dbReference type="ARBA" id="ARBA00022475"/>
    </source>
</evidence>
<evidence type="ECO:0000256" key="4">
    <source>
        <dbReference type="ARBA" id="ARBA00022692"/>
    </source>
</evidence>
<feature type="transmembrane region" description="Helical" evidence="7">
    <location>
        <begin position="236"/>
        <end position="260"/>
    </location>
</feature>
<dbReference type="CDD" id="cd06173">
    <property type="entry name" value="MFS_MefA_like"/>
    <property type="match status" value="1"/>
</dbReference>
<keyword evidence="10" id="KW-1185">Reference proteome</keyword>
<keyword evidence="4 7" id="KW-0812">Transmembrane</keyword>
<accession>A0ABQ6HRA9</accession>
<sequence>MTAVTPQTPADEAPTRSMFASLAVPNYRLYFAGGLLSNVGTWMGRVAQDWLVLTQLTDHSSTALGTVTGLQFAPVLLLAPWSGVVADRFPKRRILLVTQSALLVTAAMLYLLVATGTCQLWHVYLLAFAQGIATAFDNPTRQAFASELVDAPLLTNAVSLNSASFNAARLIGPGVAGLLIAALGVGPALGINALSFVAVIIALLALSPEALHPAPARRGRGALREGLSYVRHRPDIMIIMAIVFVLGTFGMNFQITNALMATQVYGAGASEYGILGSVMAIGSLSAALLAARRSRPRLRVLLGALGGFAIVTFALALAPSYPVYAVLLVPTGLMALTVLTTANAAVQLSVTPAMRGRVMSLYMAIFMGGTPLGAPIIGWIGDAWGARWTILVGSIATGLAFLAAVAYIMGKEGLRLHLDRRQPLWLDVEHLSVDPTALPQVPERPAHVDTSEVANR</sequence>
<dbReference type="EMBL" id="BSUJ01000001">
    <property type="protein sequence ID" value="GMA20692.1"/>
    <property type="molecule type" value="Genomic_DNA"/>
</dbReference>
<evidence type="ECO:0000256" key="1">
    <source>
        <dbReference type="ARBA" id="ARBA00004651"/>
    </source>
</evidence>
<comment type="caution">
    <text evidence="9">The sequence shown here is derived from an EMBL/GenBank/DDBJ whole genome shotgun (WGS) entry which is preliminary data.</text>
</comment>
<keyword evidence="5 7" id="KW-1133">Transmembrane helix</keyword>
<keyword evidence="2" id="KW-0813">Transport</keyword>
<gene>
    <name evidence="9" type="ORF">GCM10025862_27130</name>
</gene>
<dbReference type="Pfam" id="PF05977">
    <property type="entry name" value="MFS_3"/>
    <property type="match status" value="1"/>
</dbReference>
<dbReference type="SUPFAM" id="SSF103473">
    <property type="entry name" value="MFS general substrate transporter"/>
    <property type="match status" value="1"/>
</dbReference>
<dbReference type="Gene3D" id="1.20.1250.20">
    <property type="entry name" value="MFS general substrate transporter like domains"/>
    <property type="match status" value="1"/>
</dbReference>
<feature type="transmembrane region" description="Helical" evidence="7">
    <location>
        <begin position="358"/>
        <end position="380"/>
    </location>
</feature>
<dbReference type="InterPro" id="IPR036259">
    <property type="entry name" value="MFS_trans_sf"/>
</dbReference>
<feature type="transmembrane region" description="Helical" evidence="7">
    <location>
        <begin position="386"/>
        <end position="410"/>
    </location>
</feature>
<feature type="transmembrane region" description="Helical" evidence="7">
    <location>
        <begin position="298"/>
        <end position="318"/>
    </location>
</feature>
<reference evidence="10" key="1">
    <citation type="journal article" date="2019" name="Int. J. Syst. Evol. Microbiol.">
        <title>The Global Catalogue of Microorganisms (GCM) 10K type strain sequencing project: providing services to taxonomists for standard genome sequencing and annotation.</title>
        <authorList>
            <consortium name="The Broad Institute Genomics Platform"/>
            <consortium name="The Broad Institute Genome Sequencing Center for Infectious Disease"/>
            <person name="Wu L."/>
            <person name="Ma J."/>
        </authorList>
    </citation>
    <scope>NUCLEOTIDE SEQUENCE [LARGE SCALE GENOMIC DNA]</scope>
    <source>
        <strain evidence="10">NBRC 105830</strain>
    </source>
</reference>
<evidence type="ECO:0000313" key="9">
    <source>
        <dbReference type="EMBL" id="GMA20692.1"/>
    </source>
</evidence>
<evidence type="ECO:0000313" key="10">
    <source>
        <dbReference type="Proteomes" id="UP001157109"/>
    </source>
</evidence>
<dbReference type="Gene3D" id="1.20.1720.10">
    <property type="entry name" value="Multidrug resistance protein D"/>
    <property type="match status" value="1"/>
</dbReference>
<feature type="transmembrane region" description="Helical" evidence="7">
    <location>
        <begin position="63"/>
        <end position="82"/>
    </location>
</feature>
<evidence type="ECO:0000256" key="6">
    <source>
        <dbReference type="ARBA" id="ARBA00023136"/>
    </source>
</evidence>
<feature type="domain" description="Major facilitator superfamily (MFS) profile" evidence="8">
    <location>
        <begin position="18"/>
        <end position="412"/>
    </location>
</feature>
<proteinExistence type="predicted"/>
<protein>
    <submittedName>
        <fullName evidence="9">MFS transporter</fullName>
    </submittedName>
</protein>
<evidence type="ECO:0000256" key="7">
    <source>
        <dbReference type="SAM" id="Phobius"/>
    </source>
</evidence>
<feature type="transmembrane region" description="Helical" evidence="7">
    <location>
        <begin position="94"/>
        <end position="113"/>
    </location>
</feature>